<evidence type="ECO:0000313" key="2">
    <source>
        <dbReference type="EMBL" id="MQM16618.1"/>
    </source>
</evidence>
<sequence length="214" mass="23133">MKKIKGARWAWWRWSPGSPHQDEMIMPSVESLAISDSRGGAGKAMAEAVGNAEEVKEVVAGPPPDGSRALTTSRSQRGGEGSQHAVGGTAATGRWGFVEGRRSVSSHVDQANAARVAASLRVKVIAADMPDFMQVHAFRCARRSYDGQDKFSSKQMAHDIKKEFDKVYGSVWHCVIGSSFGSFVTHSKGCFLSFSMENLLVLLFKTRISKAAAA</sequence>
<evidence type="ECO:0000313" key="3">
    <source>
        <dbReference type="Proteomes" id="UP000652761"/>
    </source>
</evidence>
<dbReference type="InterPro" id="IPR037177">
    <property type="entry name" value="DLC_sf"/>
</dbReference>
<evidence type="ECO:0000256" key="1">
    <source>
        <dbReference type="SAM" id="MobiDB-lite"/>
    </source>
</evidence>
<dbReference type="GO" id="GO:0007017">
    <property type="term" value="P:microtubule-based process"/>
    <property type="evidence" value="ECO:0007669"/>
    <property type="project" value="InterPro"/>
</dbReference>
<proteinExistence type="predicted"/>
<name>A0A843XB87_COLES</name>
<dbReference type="GO" id="GO:0045505">
    <property type="term" value="F:dynein intermediate chain binding"/>
    <property type="evidence" value="ECO:0007669"/>
    <property type="project" value="TreeGrafter"/>
</dbReference>
<dbReference type="PANTHER" id="PTHR11886:SF80">
    <property type="entry name" value="OS01G0555600 PROTEIN"/>
    <property type="match status" value="1"/>
</dbReference>
<dbReference type="AlphaFoldDB" id="A0A843XB87"/>
<dbReference type="OrthoDB" id="10033309at2759"/>
<dbReference type="SMART" id="SM01375">
    <property type="entry name" value="Dynein_light"/>
    <property type="match status" value="1"/>
</dbReference>
<dbReference type="SUPFAM" id="SSF54648">
    <property type="entry name" value="DLC"/>
    <property type="match status" value="1"/>
</dbReference>
<dbReference type="FunFam" id="3.30.740.10:FF:000003">
    <property type="entry name" value="Dynein light chain"/>
    <property type="match status" value="1"/>
</dbReference>
<gene>
    <name evidence="2" type="ORF">Taro_049578</name>
</gene>
<dbReference type="InterPro" id="IPR001372">
    <property type="entry name" value="Dynein_light_chain_typ-1/2"/>
</dbReference>
<dbReference type="Gene3D" id="3.30.740.10">
    <property type="entry name" value="Protein Inhibitor Of Neuronal Nitric Oxide Synthase"/>
    <property type="match status" value="1"/>
</dbReference>
<protein>
    <recommendedName>
        <fullName evidence="4">Dynein light chain</fullName>
    </recommendedName>
</protein>
<accession>A0A843XB87</accession>
<keyword evidence="3" id="KW-1185">Reference proteome</keyword>
<dbReference type="Proteomes" id="UP000652761">
    <property type="component" value="Unassembled WGS sequence"/>
</dbReference>
<dbReference type="EMBL" id="NMUH01007089">
    <property type="protein sequence ID" value="MQM16618.1"/>
    <property type="molecule type" value="Genomic_DNA"/>
</dbReference>
<comment type="caution">
    <text evidence="2">The sequence shown here is derived from an EMBL/GenBank/DDBJ whole genome shotgun (WGS) entry which is preliminary data.</text>
</comment>
<reference evidence="2" key="1">
    <citation type="submission" date="2017-07" db="EMBL/GenBank/DDBJ databases">
        <title>Taro Niue Genome Assembly and Annotation.</title>
        <authorList>
            <person name="Atibalentja N."/>
            <person name="Keating K."/>
            <person name="Fields C.J."/>
        </authorList>
    </citation>
    <scope>NUCLEOTIDE SEQUENCE</scope>
    <source>
        <strain evidence="2">Niue_2</strain>
        <tissue evidence="2">Leaf</tissue>
    </source>
</reference>
<dbReference type="GO" id="GO:0005868">
    <property type="term" value="C:cytoplasmic dynein complex"/>
    <property type="evidence" value="ECO:0007669"/>
    <property type="project" value="TreeGrafter"/>
</dbReference>
<organism evidence="2 3">
    <name type="scientific">Colocasia esculenta</name>
    <name type="common">Wild taro</name>
    <name type="synonym">Arum esculentum</name>
    <dbReference type="NCBI Taxonomy" id="4460"/>
    <lineage>
        <taxon>Eukaryota</taxon>
        <taxon>Viridiplantae</taxon>
        <taxon>Streptophyta</taxon>
        <taxon>Embryophyta</taxon>
        <taxon>Tracheophyta</taxon>
        <taxon>Spermatophyta</taxon>
        <taxon>Magnoliopsida</taxon>
        <taxon>Liliopsida</taxon>
        <taxon>Araceae</taxon>
        <taxon>Aroideae</taxon>
        <taxon>Colocasieae</taxon>
        <taxon>Colocasia</taxon>
    </lineage>
</organism>
<dbReference type="Pfam" id="PF01221">
    <property type="entry name" value="Dynein_light"/>
    <property type="match status" value="1"/>
</dbReference>
<feature type="region of interest" description="Disordered" evidence="1">
    <location>
        <begin position="54"/>
        <end position="90"/>
    </location>
</feature>
<dbReference type="PANTHER" id="PTHR11886">
    <property type="entry name" value="DYNEIN LIGHT CHAIN"/>
    <property type="match status" value="1"/>
</dbReference>
<evidence type="ECO:0008006" key="4">
    <source>
        <dbReference type="Google" id="ProtNLM"/>
    </source>
</evidence>